<keyword evidence="2" id="KW-1133">Transmembrane helix</keyword>
<dbReference type="HOGENOM" id="CLU_059054_1_1_1"/>
<evidence type="ECO:0000256" key="2">
    <source>
        <dbReference type="SAM" id="Phobius"/>
    </source>
</evidence>
<keyword evidence="2" id="KW-0472">Membrane</keyword>
<feature type="transmembrane region" description="Helical" evidence="2">
    <location>
        <begin position="53"/>
        <end position="74"/>
    </location>
</feature>
<reference evidence="3" key="1">
    <citation type="submission" date="2014-01" db="EMBL/GenBank/DDBJ databases">
        <title>The genome of the white-rot fungus Pycnoporus cinnabarinus: a basidiomycete model with a versatile arsenal for lignocellulosic biomass breakdown.</title>
        <authorList>
            <person name="Levasseur A."/>
            <person name="Lomascolo A."/>
            <person name="Ruiz-Duenas F.J."/>
            <person name="Uzan E."/>
            <person name="Piumi F."/>
            <person name="Kues U."/>
            <person name="Ram A.F.J."/>
            <person name="Murat C."/>
            <person name="Haon M."/>
            <person name="Benoit I."/>
            <person name="Arfi Y."/>
            <person name="Chevret D."/>
            <person name="Drula E."/>
            <person name="Kwon M.J."/>
            <person name="Gouret P."/>
            <person name="Lesage-Meessen L."/>
            <person name="Lombard V."/>
            <person name="Mariette J."/>
            <person name="Noirot C."/>
            <person name="Park J."/>
            <person name="Patyshakuliyeva A."/>
            <person name="Wieneger R.A.B."/>
            <person name="Wosten H.A.B."/>
            <person name="Martin F."/>
            <person name="Coutinho P.M."/>
            <person name="de Vries R."/>
            <person name="Martinez A.T."/>
            <person name="Klopp C."/>
            <person name="Pontarotti P."/>
            <person name="Henrissat B."/>
            <person name="Record E."/>
        </authorList>
    </citation>
    <scope>NUCLEOTIDE SEQUENCE [LARGE SCALE GENOMIC DNA]</scope>
    <source>
        <strain evidence="3">BRFM137</strain>
    </source>
</reference>
<evidence type="ECO:0000313" key="3">
    <source>
        <dbReference type="EMBL" id="CDO74030.1"/>
    </source>
</evidence>
<proteinExistence type="predicted"/>
<dbReference type="OMA" id="YRTMFIV"/>
<organism evidence="3 4">
    <name type="scientific">Pycnoporus cinnabarinus</name>
    <name type="common">Cinnabar-red polypore</name>
    <name type="synonym">Trametes cinnabarina</name>
    <dbReference type="NCBI Taxonomy" id="5643"/>
    <lineage>
        <taxon>Eukaryota</taxon>
        <taxon>Fungi</taxon>
        <taxon>Dikarya</taxon>
        <taxon>Basidiomycota</taxon>
        <taxon>Agaricomycotina</taxon>
        <taxon>Agaricomycetes</taxon>
        <taxon>Polyporales</taxon>
        <taxon>Polyporaceae</taxon>
        <taxon>Trametes</taxon>
    </lineage>
</organism>
<feature type="compositionally biased region" description="Basic and acidic residues" evidence="1">
    <location>
        <begin position="317"/>
        <end position="341"/>
    </location>
</feature>
<protein>
    <recommendedName>
        <fullName evidence="5">Transmembrane protein</fullName>
    </recommendedName>
</protein>
<feature type="transmembrane region" description="Helical" evidence="2">
    <location>
        <begin position="201"/>
        <end position="219"/>
    </location>
</feature>
<evidence type="ECO:0008006" key="5">
    <source>
        <dbReference type="Google" id="ProtNLM"/>
    </source>
</evidence>
<comment type="caution">
    <text evidence="3">The sequence shown here is derived from an EMBL/GenBank/DDBJ whole genome shotgun (WGS) entry which is preliminary data.</text>
</comment>
<keyword evidence="4" id="KW-1185">Reference proteome</keyword>
<dbReference type="OrthoDB" id="3197626at2759"/>
<dbReference type="EMBL" id="CCBP010000125">
    <property type="protein sequence ID" value="CDO74030.1"/>
    <property type="molecule type" value="Genomic_DNA"/>
</dbReference>
<feature type="transmembrane region" description="Helical" evidence="2">
    <location>
        <begin position="160"/>
        <end position="181"/>
    </location>
</feature>
<sequence>MADWTSPEELSKDKSAYVNIVFAFFGLYVWEVFQTSDFEWSVIQRRRKIRWHWLFLFICRYCIIFSLATLMASFTLKRPIHCQAMYTFTALAGNLSILCASTTLMFRTIALWHRKLTIFLPLAFLCLAQWALLWRGMFIFDVQYDATSTACVVVSMKRLFLSINFWATMAFNLVLTIVHILGLMQRDHGASFWQILFEDGLIFYLVAFSCNALPAVLSVLNLNPVMNLIATVPAAVLTVMAACRTVTRLSEIGDDDDLYVHSVTQLTTPPRAMPPNTVRLQTLRNGSRFTPRPEVHVTTDHIVMEDYDPSPASGYTPHDKPRELTDDKESESDKEKAYNAV</sequence>
<dbReference type="AlphaFoldDB" id="A0A060SHZ0"/>
<feature type="transmembrane region" description="Helical" evidence="2">
    <location>
        <begin position="16"/>
        <end position="33"/>
    </location>
</feature>
<keyword evidence="2" id="KW-0812">Transmembrane</keyword>
<feature type="transmembrane region" description="Helical" evidence="2">
    <location>
        <begin position="118"/>
        <end position="140"/>
    </location>
</feature>
<gene>
    <name evidence="3" type="ORF">BN946_scf185043.g80</name>
</gene>
<name>A0A060SHZ0_PYCCI</name>
<evidence type="ECO:0000256" key="1">
    <source>
        <dbReference type="SAM" id="MobiDB-lite"/>
    </source>
</evidence>
<feature type="transmembrane region" description="Helical" evidence="2">
    <location>
        <begin position="86"/>
        <end position="106"/>
    </location>
</feature>
<evidence type="ECO:0000313" key="4">
    <source>
        <dbReference type="Proteomes" id="UP000029665"/>
    </source>
</evidence>
<accession>A0A060SHZ0</accession>
<dbReference type="Proteomes" id="UP000029665">
    <property type="component" value="Unassembled WGS sequence"/>
</dbReference>
<feature type="region of interest" description="Disordered" evidence="1">
    <location>
        <begin position="304"/>
        <end position="341"/>
    </location>
</feature>